<evidence type="ECO:0000256" key="9">
    <source>
        <dbReference type="ARBA" id="ARBA00029936"/>
    </source>
</evidence>
<dbReference type="FunFam" id="1.10.287.380:FF:000001">
    <property type="entry name" value="Valine--tRNA ligase"/>
    <property type="match status" value="1"/>
</dbReference>
<evidence type="ECO:0000256" key="4">
    <source>
        <dbReference type="ARBA" id="ARBA00022741"/>
    </source>
</evidence>
<evidence type="ECO:0000256" key="11">
    <source>
        <dbReference type="RuleBase" id="RU363035"/>
    </source>
</evidence>
<dbReference type="HAMAP" id="MF_02004">
    <property type="entry name" value="Val_tRNA_synth_type1"/>
    <property type="match status" value="1"/>
</dbReference>
<feature type="domain" description="Aminoacyl-tRNA synthetase class Ia" evidence="14">
    <location>
        <begin position="107"/>
        <end position="181"/>
    </location>
</feature>
<feature type="compositionally biased region" description="Low complexity" evidence="13">
    <location>
        <begin position="21"/>
        <end position="31"/>
    </location>
</feature>
<dbReference type="InterPro" id="IPR033705">
    <property type="entry name" value="Anticodon_Ia_Val"/>
</dbReference>
<feature type="domain" description="Valyl-tRNA synthetase tRNA-binding arm" evidence="16">
    <location>
        <begin position="996"/>
        <end position="1058"/>
    </location>
</feature>
<dbReference type="InterPro" id="IPR002303">
    <property type="entry name" value="Valyl-tRNA_ligase"/>
</dbReference>
<dbReference type="InterPro" id="IPR009008">
    <property type="entry name" value="Val/Leu/Ile-tRNA-synth_edit"/>
</dbReference>
<keyword evidence="8 11" id="KW-0030">Aminoacyl-tRNA synthetase</keyword>
<dbReference type="GO" id="GO:0005524">
    <property type="term" value="F:ATP binding"/>
    <property type="evidence" value="ECO:0007669"/>
    <property type="project" value="UniProtKB-KW"/>
</dbReference>
<dbReference type="PROSITE" id="PS00178">
    <property type="entry name" value="AA_TRNA_LIGASE_I"/>
    <property type="match status" value="1"/>
</dbReference>
<dbReference type="InterPro" id="IPR001412">
    <property type="entry name" value="aa-tRNA-synth_I_CS"/>
</dbReference>
<feature type="compositionally biased region" description="Low complexity" evidence="13">
    <location>
        <begin position="66"/>
        <end position="89"/>
    </location>
</feature>
<proteinExistence type="inferred from homology"/>
<dbReference type="PANTHER" id="PTHR11946">
    <property type="entry name" value="VALYL-TRNA SYNTHETASES"/>
    <property type="match status" value="1"/>
</dbReference>
<evidence type="ECO:0000313" key="18">
    <source>
        <dbReference type="Proteomes" id="UP000001876"/>
    </source>
</evidence>
<dbReference type="Pfam" id="PF08264">
    <property type="entry name" value="Anticodon_1"/>
    <property type="match status" value="1"/>
</dbReference>
<evidence type="ECO:0000259" key="15">
    <source>
        <dbReference type="Pfam" id="PF08264"/>
    </source>
</evidence>
<dbReference type="PANTHER" id="PTHR11946:SF93">
    <property type="entry name" value="VALINE--TRNA LIGASE, CHLOROPLASTIC_MITOCHONDRIAL 2"/>
    <property type="match status" value="1"/>
</dbReference>
<accession>C1MS61</accession>
<gene>
    <name evidence="17" type="ORF">MICPUCDRAFT_47388</name>
</gene>
<name>C1MS61_MICPC</name>
<evidence type="ECO:0000259" key="16">
    <source>
        <dbReference type="Pfam" id="PF10458"/>
    </source>
</evidence>
<dbReference type="Gene3D" id="1.10.730.10">
    <property type="entry name" value="Isoleucyl-tRNA Synthetase, Domain 1"/>
    <property type="match status" value="1"/>
</dbReference>
<dbReference type="SUPFAM" id="SSF50677">
    <property type="entry name" value="ValRS/IleRS/LeuRS editing domain"/>
    <property type="match status" value="1"/>
</dbReference>
<dbReference type="SUPFAM" id="SSF46589">
    <property type="entry name" value="tRNA-binding arm"/>
    <property type="match status" value="1"/>
</dbReference>
<dbReference type="CDD" id="cd07962">
    <property type="entry name" value="Anticodon_Ia_Val"/>
    <property type="match status" value="1"/>
</dbReference>
<keyword evidence="6 11" id="KW-0648">Protein biosynthesis</keyword>
<dbReference type="InterPro" id="IPR013155">
    <property type="entry name" value="M/V/L/I-tRNA-synth_anticd-bd"/>
</dbReference>
<dbReference type="AlphaFoldDB" id="C1MS61"/>
<dbReference type="KEGG" id="mpp:MICPUCDRAFT_47388"/>
<evidence type="ECO:0000259" key="14">
    <source>
        <dbReference type="Pfam" id="PF00133"/>
    </source>
</evidence>
<dbReference type="CDD" id="cd00817">
    <property type="entry name" value="ValRS_core"/>
    <property type="match status" value="1"/>
</dbReference>
<dbReference type="GO" id="GO:0005829">
    <property type="term" value="C:cytosol"/>
    <property type="evidence" value="ECO:0007669"/>
    <property type="project" value="TreeGrafter"/>
</dbReference>
<evidence type="ECO:0000256" key="12">
    <source>
        <dbReference type="SAM" id="Coils"/>
    </source>
</evidence>
<dbReference type="InterPro" id="IPR002300">
    <property type="entry name" value="aa-tRNA-synth_Ia"/>
</dbReference>
<dbReference type="GeneID" id="9684070"/>
<reference evidence="17 18" key="1">
    <citation type="journal article" date="2009" name="Science">
        <title>Green evolution and dynamic adaptations revealed by genomes of the marine picoeukaryotes Micromonas.</title>
        <authorList>
            <person name="Worden A.Z."/>
            <person name="Lee J.H."/>
            <person name="Mock T."/>
            <person name="Rouze P."/>
            <person name="Simmons M.P."/>
            <person name="Aerts A.L."/>
            <person name="Allen A.E."/>
            <person name="Cuvelier M.L."/>
            <person name="Derelle E."/>
            <person name="Everett M.V."/>
            <person name="Foulon E."/>
            <person name="Grimwood J."/>
            <person name="Gundlach H."/>
            <person name="Henrissat B."/>
            <person name="Napoli C."/>
            <person name="McDonald S.M."/>
            <person name="Parker M.S."/>
            <person name="Rombauts S."/>
            <person name="Salamov A."/>
            <person name="Von Dassow P."/>
            <person name="Badger J.H."/>
            <person name="Coutinho P.M."/>
            <person name="Demir E."/>
            <person name="Dubchak I."/>
            <person name="Gentemann C."/>
            <person name="Eikrem W."/>
            <person name="Gready J.E."/>
            <person name="John U."/>
            <person name="Lanier W."/>
            <person name="Lindquist E.A."/>
            <person name="Lucas S."/>
            <person name="Mayer K.F."/>
            <person name="Moreau H."/>
            <person name="Not F."/>
            <person name="Otillar R."/>
            <person name="Panaud O."/>
            <person name="Pangilinan J."/>
            <person name="Paulsen I."/>
            <person name="Piegu B."/>
            <person name="Poliakov A."/>
            <person name="Robbens S."/>
            <person name="Schmutz J."/>
            <person name="Toulza E."/>
            <person name="Wyss T."/>
            <person name="Zelensky A."/>
            <person name="Zhou K."/>
            <person name="Armbrust E.V."/>
            <person name="Bhattacharya D."/>
            <person name="Goodenough U.W."/>
            <person name="Van de Peer Y."/>
            <person name="Grigoriev I.V."/>
        </authorList>
    </citation>
    <scope>NUCLEOTIDE SEQUENCE [LARGE SCALE GENOMIC DNA]</scope>
    <source>
        <strain evidence="17 18">CCMP1545</strain>
    </source>
</reference>
<dbReference type="InterPro" id="IPR014729">
    <property type="entry name" value="Rossmann-like_a/b/a_fold"/>
</dbReference>
<dbReference type="OMA" id="RQWYIRN"/>
<comment type="catalytic activity">
    <reaction evidence="10">
        <text>tRNA(Val) + L-valine + ATP = L-valyl-tRNA(Val) + AMP + diphosphate</text>
        <dbReference type="Rhea" id="RHEA:10704"/>
        <dbReference type="Rhea" id="RHEA-COMP:9672"/>
        <dbReference type="Rhea" id="RHEA-COMP:9708"/>
        <dbReference type="ChEBI" id="CHEBI:30616"/>
        <dbReference type="ChEBI" id="CHEBI:33019"/>
        <dbReference type="ChEBI" id="CHEBI:57762"/>
        <dbReference type="ChEBI" id="CHEBI:78442"/>
        <dbReference type="ChEBI" id="CHEBI:78537"/>
        <dbReference type="ChEBI" id="CHEBI:456215"/>
        <dbReference type="EC" id="6.1.1.9"/>
    </reaction>
</comment>
<keyword evidence="3 11" id="KW-0436">Ligase</keyword>
<evidence type="ECO:0000256" key="13">
    <source>
        <dbReference type="SAM" id="MobiDB-lite"/>
    </source>
</evidence>
<evidence type="ECO:0000256" key="8">
    <source>
        <dbReference type="ARBA" id="ARBA00023146"/>
    </source>
</evidence>
<dbReference type="InterPro" id="IPR019499">
    <property type="entry name" value="Val-tRNA_synth_tRNA-bd"/>
</dbReference>
<dbReference type="GO" id="GO:0006438">
    <property type="term" value="P:valyl-tRNA aminoacylation"/>
    <property type="evidence" value="ECO:0007669"/>
    <property type="project" value="InterPro"/>
</dbReference>
<dbReference type="Gene3D" id="3.90.740.10">
    <property type="entry name" value="Valyl/Leucyl/Isoleucyl-tRNA synthetase, editing domain"/>
    <property type="match status" value="1"/>
</dbReference>
<evidence type="ECO:0000256" key="5">
    <source>
        <dbReference type="ARBA" id="ARBA00022840"/>
    </source>
</evidence>
<dbReference type="Pfam" id="PF10458">
    <property type="entry name" value="Val_tRNA-synt_C"/>
    <property type="match status" value="1"/>
</dbReference>
<keyword evidence="7 12" id="KW-0175">Coiled coil</keyword>
<dbReference type="GO" id="GO:0009791">
    <property type="term" value="P:post-embryonic development"/>
    <property type="evidence" value="ECO:0007669"/>
    <property type="project" value="UniProtKB-ARBA"/>
</dbReference>
<evidence type="ECO:0000256" key="7">
    <source>
        <dbReference type="ARBA" id="ARBA00023054"/>
    </source>
</evidence>
<dbReference type="InterPro" id="IPR037118">
    <property type="entry name" value="Val-tRNA_synth_C_sf"/>
</dbReference>
<feature type="region of interest" description="Disordered" evidence="13">
    <location>
        <begin position="21"/>
        <end position="54"/>
    </location>
</feature>
<dbReference type="InterPro" id="IPR009080">
    <property type="entry name" value="tRNAsynth_Ia_anticodon-bd"/>
</dbReference>
<organism evidence="18">
    <name type="scientific">Micromonas pusilla (strain CCMP1545)</name>
    <name type="common">Picoplanktonic green alga</name>
    <dbReference type="NCBI Taxonomy" id="564608"/>
    <lineage>
        <taxon>Eukaryota</taxon>
        <taxon>Viridiplantae</taxon>
        <taxon>Chlorophyta</taxon>
        <taxon>Mamiellophyceae</taxon>
        <taxon>Mamiellales</taxon>
        <taxon>Mamiellaceae</taxon>
        <taxon>Micromonas</taxon>
    </lineage>
</organism>
<feature type="domain" description="Methionyl/Valyl/Leucyl/Isoleucyl-tRNA synthetase anticodon-binding" evidence="15">
    <location>
        <begin position="775"/>
        <end position="919"/>
    </location>
</feature>
<feature type="region of interest" description="Disordered" evidence="13">
    <location>
        <begin position="66"/>
        <end position="91"/>
    </location>
</feature>
<dbReference type="GO" id="GO:0048608">
    <property type="term" value="P:reproductive structure development"/>
    <property type="evidence" value="ECO:0007669"/>
    <property type="project" value="UniProtKB-ARBA"/>
</dbReference>
<evidence type="ECO:0000256" key="1">
    <source>
        <dbReference type="ARBA" id="ARBA00005594"/>
    </source>
</evidence>
<keyword evidence="18" id="KW-1185">Reference proteome</keyword>
<dbReference type="FunFam" id="3.40.50.620:FF:000126">
    <property type="entry name" value="Valine--tRNA ligase chloroplastic/mitochondrial 2"/>
    <property type="match status" value="1"/>
</dbReference>
<dbReference type="RefSeq" id="XP_003058990.1">
    <property type="nucleotide sequence ID" value="XM_003058944.1"/>
</dbReference>
<feature type="domain" description="Aminoacyl-tRNA synthetase class Ia" evidence="14">
    <location>
        <begin position="214"/>
        <end position="720"/>
    </location>
</feature>
<dbReference type="Pfam" id="PF00133">
    <property type="entry name" value="tRNA-synt_1"/>
    <property type="match status" value="2"/>
</dbReference>
<dbReference type="OrthoDB" id="629407at2759"/>
<sequence length="1065" mass="117381">MALRPRCGVTPNAVFARASSRATLASRASPAPHGALLQPRRPRPSTPGPHHHHRLRLLHRSRRAAIVRSASSVSSSSSSPPAGVISPGANHADLPKNFEHGATEERLYEWWESHGCFKPSDDAVGEPFTIAMPPPNVTGALHMGHAMFVTLQDIMARNARMRGRPTLWLPGTDHAGIATQARPPHTVPAIDAFRPHLTPFNSTPTSVGPPPDPQLVVERALEAEGKTRMGIGRDAFEKRTWEWKAEYGGRIAGQIRRLGASCDWSRERFTLDDGLSDAVLEAFVSLHDRGLIYKGTYMVNWAPKLQTAVSDLEVEYSDEPGTLYYFKYFVEGGEDDSDAEDPGAFLPVATTRPETVLGDTAVAVNPADERFKRFIGKRAIVPFSGGRTVPIIGDDYVDIEFGTGALKITPGHDPNDYEIGKRVGLETINIMNKDGSMNANAGAYEGLDRAECREKVWADMEAAGMAIKSEPYDTRVPRSQRGGEIIEPLVSEQWFCKMESMATPALKAVESGELTIVPQRFEKIYKGWLTDVRDWCISRQLWWGHRIPVWYVHESEEALESARSGSGKGASKVYVVARNEADARAKATAEGHGANVVLYQEEDVLDTWFSSGLWPFSTLGWPDEDAADFKKFFPTQVMETGHDILFFWVARMVMMSYGMTNTLPFHTVYLHGLVRDEKGRKMSKSLGNVVDPLNVIDEQGCDALRFTLATGTAAGQDLNLNMDRLASNRNFTNKIWNAGKFLLYALEGMSDDDRVALVREAETVPNDLASLPLAERWIVSRLHATVDHVTTAHDKHDFGEAGRAAYAFFYDDFADWFIEGAKSRLYSGDAAAARRTRAVILYVLERTLRLLHPFVPYVTEEVWRNIPHDGETLMTRAWPTLDAARDDDAVAAFETARAVVRAVRNARAEYAVEPAKRVPAIVVVSGGDADSNAALRKALKDELLLLSTLARLDAEASAVTDVAPDAAISDPAAFVQIVVSDGVTVYVPLSGIVDPAKEIARLTKRATKLEKEASGLAGRLKSPKFTEKAPADVVEKSRKELAELEEQLSSVRERMATMEALLVKS</sequence>
<feature type="coiled-coil region" evidence="12">
    <location>
        <begin position="999"/>
        <end position="1061"/>
    </location>
</feature>
<dbReference type="NCBIfam" id="NF004349">
    <property type="entry name" value="PRK05729.1"/>
    <property type="match status" value="1"/>
</dbReference>
<dbReference type="InterPro" id="IPR010978">
    <property type="entry name" value="tRNA-bd_arm"/>
</dbReference>
<comment type="similarity">
    <text evidence="1 11">Belongs to the class-I aminoacyl-tRNA synthetase family.</text>
</comment>
<keyword evidence="4 11" id="KW-0547">Nucleotide-binding</keyword>
<dbReference type="PRINTS" id="PR00986">
    <property type="entry name" value="TRNASYNTHVAL"/>
</dbReference>
<dbReference type="GO" id="GO:0002161">
    <property type="term" value="F:aminoacyl-tRNA deacylase activity"/>
    <property type="evidence" value="ECO:0007669"/>
    <property type="project" value="InterPro"/>
</dbReference>
<dbReference type="SUPFAM" id="SSF47323">
    <property type="entry name" value="Anticodon-binding domain of a subclass of class I aminoacyl-tRNA synthetases"/>
    <property type="match status" value="1"/>
</dbReference>
<dbReference type="EMBL" id="GG663739">
    <property type="protein sequence ID" value="EEH57445.1"/>
    <property type="molecule type" value="Genomic_DNA"/>
</dbReference>
<evidence type="ECO:0000256" key="6">
    <source>
        <dbReference type="ARBA" id="ARBA00022917"/>
    </source>
</evidence>
<dbReference type="SUPFAM" id="SSF52374">
    <property type="entry name" value="Nucleotidylyl transferase"/>
    <property type="match status" value="1"/>
</dbReference>
<dbReference type="STRING" id="564608.C1MS61"/>
<dbReference type="FunFam" id="1.10.730.10:FF:000014">
    <property type="entry name" value="Valine--tRNA ligase"/>
    <property type="match status" value="1"/>
</dbReference>
<dbReference type="EC" id="6.1.1.9" evidence="2"/>
<dbReference type="GO" id="GO:0004832">
    <property type="term" value="F:valine-tRNA ligase activity"/>
    <property type="evidence" value="ECO:0007669"/>
    <property type="project" value="UniProtKB-EC"/>
</dbReference>
<dbReference type="eggNOG" id="KOG0432">
    <property type="taxonomic scope" value="Eukaryota"/>
</dbReference>
<dbReference type="NCBIfam" id="TIGR00422">
    <property type="entry name" value="valS"/>
    <property type="match status" value="1"/>
</dbReference>
<keyword evidence="5 11" id="KW-0067">ATP-binding</keyword>
<evidence type="ECO:0000313" key="17">
    <source>
        <dbReference type="EMBL" id="EEH57445.1"/>
    </source>
</evidence>
<dbReference type="Proteomes" id="UP000001876">
    <property type="component" value="Unassembled WGS sequence"/>
</dbReference>
<dbReference type="Gene3D" id="1.10.287.380">
    <property type="entry name" value="Valyl-tRNA synthetase, C-terminal domain"/>
    <property type="match status" value="1"/>
</dbReference>
<evidence type="ECO:0000256" key="2">
    <source>
        <dbReference type="ARBA" id="ARBA00013169"/>
    </source>
</evidence>
<dbReference type="Gene3D" id="3.40.50.620">
    <property type="entry name" value="HUPs"/>
    <property type="match status" value="2"/>
</dbReference>
<evidence type="ECO:0000256" key="10">
    <source>
        <dbReference type="ARBA" id="ARBA00047552"/>
    </source>
</evidence>
<protein>
    <recommendedName>
        <fullName evidence="2">valine--tRNA ligase</fullName>
        <ecNumber evidence="2">6.1.1.9</ecNumber>
    </recommendedName>
    <alternativeName>
        <fullName evidence="9">Valyl-tRNA synthetase</fullName>
    </alternativeName>
</protein>
<evidence type="ECO:0000256" key="3">
    <source>
        <dbReference type="ARBA" id="ARBA00022598"/>
    </source>
</evidence>